<organism evidence="1 2">
    <name type="scientific">Symbiodinium microadriaticum</name>
    <name type="common">Dinoflagellate</name>
    <name type="synonym">Zooxanthella microadriatica</name>
    <dbReference type="NCBI Taxonomy" id="2951"/>
    <lineage>
        <taxon>Eukaryota</taxon>
        <taxon>Sar</taxon>
        <taxon>Alveolata</taxon>
        <taxon>Dinophyceae</taxon>
        <taxon>Suessiales</taxon>
        <taxon>Symbiodiniaceae</taxon>
        <taxon>Symbiodinium</taxon>
    </lineage>
</organism>
<protein>
    <submittedName>
        <fullName evidence="1">Uncharacterized protein</fullName>
    </submittedName>
</protein>
<accession>A0A1Q9E729</accession>
<dbReference type="AlphaFoldDB" id="A0A1Q9E729"/>
<evidence type="ECO:0000313" key="2">
    <source>
        <dbReference type="Proteomes" id="UP000186817"/>
    </source>
</evidence>
<proteinExistence type="predicted"/>
<reference evidence="1 2" key="1">
    <citation type="submission" date="2016-02" db="EMBL/GenBank/DDBJ databases">
        <title>Genome analysis of coral dinoflagellate symbionts highlights evolutionary adaptations to a symbiotic lifestyle.</title>
        <authorList>
            <person name="Aranda M."/>
            <person name="Li Y."/>
            <person name="Liew Y.J."/>
            <person name="Baumgarten S."/>
            <person name="Simakov O."/>
            <person name="Wilson M."/>
            <person name="Piel J."/>
            <person name="Ashoor H."/>
            <person name="Bougouffa S."/>
            <person name="Bajic V.B."/>
            <person name="Ryu T."/>
            <person name="Ravasi T."/>
            <person name="Bayer T."/>
            <person name="Micklem G."/>
            <person name="Kim H."/>
            <person name="Bhak J."/>
            <person name="Lajeunesse T.C."/>
            <person name="Voolstra C.R."/>
        </authorList>
    </citation>
    <scope>NUCLEOTIDE SEQUENCE [LARGE SCALE GENOMIC DNA]</scope>
    <source>
        <strain evidence="1 2">CCMP2467</strain>
    </source>
</reference>
<keyword evidence="2" id="KW-1185">Reference proteome</keyword>
<gene>
    <name evidence="1" type="ORF">AK812_SmicGene13842</name>
</gene>
<name>A0A1Q9E729_SYMMI</name>
<dbReference type="EMBL" id="LSRX01000242">
    <property type="protein sequence ID" value="OLQ03227.1"/>
    <property type="molecule type" value="Genomic_DNA"/>
</dbReference>
<dbReference type="OrthoDB" id="409643at2759"/>
<evidence type="ECO:0000313" key="1">
    <source>
        <dbReference type="EMBL" id="OLQ03227.1"/>
    </source>
</evidence>
<comment type="caution">
    <text evidence="1">The sequence shown here is derived from an EMBL/GenBank/DDBJ whole genome shotgun (WGS) entry which is preliminary data.</text>
</comment>
<dbReference type="Proteomes" id="UP000186817">
    <property type="component" value="Unassembled WGS sequence"/>
</dbReference>
<sequence>MSEPRGAVDSDPGVTYLELSASFEISMGVPLPSRVGQSSKSGKALAWEPFDTTFGVDDTWADKAAVLHSACVQLTRFVSRPVLQGDNVAMNVGLLHGVQGYRMPVAALTRRMPMRPPLSHDQEQQQRMRILAKPPWILAPILQAVTDKGTTWAETMTARPVMGSEGMLTIALGEHDNFEIVASTIKAIYDQTCRSCGLINRILIYMRRRPNSSGSVLTSVNRYSGQAFLGARPWPCYVEVLLLSHVLDGPPGYEVPRLEWASKAPADEHDGGRGGWLLAMMLAVGPVWWVSEHRPAESHLEAREGVGDWFLQLQPVVSIARVFSPYVWLICRFWDYASMGEDKSKSRLHIAADHMFEEKDVVESVQVKEPPEDVSKVRVVLVGFSPLDAEYATLRDTLGDPWCQPRVVNVFAVYAPNFNAVAAEKDAFYDKLRELLGRSNVVEVPEVSEPVGIAGRSRETPVSFLSAIADGDVDTAVRYRSTFAEVDSMQVVQVMERLTRRVREQLKEVVAFYQSVRLYEALLCKLGEFATPKRAEADTVAKQLVKVGASTGDEREQAARRRAEMKPLMRHCIYIQACDDGHHRHVLSPQVMSLYQAGHGFDAAPARGKQQESNAYIQPPPAAFKGFFSLMHASVNHDLHPARPWPWASGQQLGDPVLQTREEAAMALCQRIRRANAPWPEDDGTVP</sequence>